<protein>
    <recommendedName>
        <fullName evidence="1">NAD-dependent epimerase/dehydratase domain-containing protein</fullName>
    </recommendedName>
</protein>
<evidence type="ECO:0000313" key="2">
    <source>
        <dbReference type="EMBL" id="PIY97241.1"/>
    </source>
</evidence>
<dbReference type="InterPro" id="IPR036291">
    <property type="entry name" value="NAD(P)-bd_dom_sf"/>
</dbReference>
<accession>A0A2M7RLA0</accession>
<organism evidence="2 3">
    <name type="scientific">Candidatus Kerfeldbacteria bacterium CG_4_10_14_0_8_um_filter_42_10</name>
    <dbReference type="NCBI Taxonomy" id="2014248"/>
    <lineage>
        <taxon>Bacteria</taxon>
        <taxon>Candidatus Kerfeldiibacteriota</taxon>
    </lineage>
</organism>
<comment type="caution">
    <text evidence="2">The sequence shown here is derived from an EMBL/GenBank/DDBJ whole genome shotgun (WGS) entry which is preliminary data.</text>
</comment>
<dbReference type="Proteomes" id="UP000230779">
    <property type="component" value="Unassembled WGS sequence"/>
</dbReference>
<proteinExistence type="predicted"/>
<dbReference type="Pfam" id="PF01370">
    <property type="entry name" value="Epimerase"/>
    <property type="match status" value="1"/>
</dbReference>
<dbReference type="InterPro" id="IPR050177">
    <property type="entry name" value="Lipid_A_modif_metabolic_enz"/>
</dbReference>
<dbReference type="PANTHER" id="PTHR43245">
    <property type="entry name" value="BIFUNCTIONAL POLYMYXIN RESISTANCE PROTEIN ARNA"/>
    <property type="match status" value="1"/>
</dbReference>
<evidence type="ECO:0000313" key="3">
    <source>
        <dbReference type="Proteomes" id="UP000230779"/>
    </source>
</evidence>
<dbReference type="AlphaFoldDB" id="A0A2M7RLA0"/>
<reference evidence="2 3" key="1">
    <citation type="submission" date="2017-09" db="EMBL/GenBank/DDBJ databases">
        <title>Depth-based differentiation of microbial function through sediment-hosted aquifers and enrichment of novel symbionts in the deep terrestrial subsurface.</title>
        <authorList>
            <person name="Probst A.J."/>
            <person name="Ladd B."/>
            <person name="Jarett J.K."/>
            <person name="Geller-Mcgrath D.E."/>
            <person name="Sieber C.M."/>
            <person name="Emerson J.B."/>
            <person name="Anantharaman K."/>
            <person name="Thomas B.C."/>
            <person name="Malmstrom R."/>
            <person name="Stieglmeier M."/>
            <person name="Klingl A."/>
            <person name="Woyke T."/>
            <person name="Ryan C.M."/>
            <person name="Banfield J.F."/>
        </authorList>
    </citation>
    <scope>NUCLEOTIDE SEQUENCE [LARGE SCALE GENOMIC DNA]</scope>
    <source>
        <strain evidence="2">CG_4_10_14_0_8_um_filter_42_10</strain>
    </source>
</reference>
<evidence type="ECO:0000259" key="1">
    <source>
        <dbReference type="Pfam" id="PF01370"/>
    </source>
</evidence>
<feature type="domain" description="NAD-dependent epimerase/dehydratase" evidence="1">
    <location>
        <begin position="3"/>
        <end position="207"/>
    </location>
</feature>
<dbReference type="InterPro" id="IPR001509">
    <property type="entry name" value="Epimerase_deHydtase"/>
</dbReference>
<dbReference type="SUPFAM" id="SSF51735">
    <property type="entry name" value="NAD(P)-binding Rossmann-fold domains"/>
    <property type="match status" value="1"/>
</dbReference>
<sequence length="317" mass="36216">MKIFVTGSTGFIGQHLIKALLAEGHEVHFLLRDKNKAGLFSNEKAIPHIGSLENIESYREIFNQNIEVVYHLAAIPGQKWGFRKKDYDELNTKATERLIKACYGKIKRFIFTSSINAISDNQFRRDDYGKSKKRAEEFIQSFPNKEWSAVILRPAVVYGPQDTQGLMLKLCRLIKRKKFYFLGSGRNVLPFVYISDLVSAFLKAKNASPAAGPYEIIGPDLPTFQEAVTQIASHLKAELPRINISLWLARPAALFSESVAWLLKTEPLITQHRVDIITRHKPLGYQKAQRELGYNPKIIFSEGIKKTIEWYQKNGYL</sequence>
<dbReference type="EMBL" id="PFMD01000006">
    <property type="protein sequence ID" value="PIY97241.1"/>
    <property type="molecule type" value="Genomic_DNA"/>
</dbReference>
<gene>
    <name evidence="2" type="ORF">COY66_00640</name>
</gene>
<name>A0A2M7RLA0_9BACT</name>
<dbReference type="Gene3D" id="3.40.50.720">
    <property type="entry name" value="NAD(P)-binding Rossmann-like Domain"/>
    <property type="match status" value="1"/>
</dbReference>